<accession>A0A8H4A7C1</accession>
<gene>
    <name evidence="1" type="ORF">F8M41_002441</name>
</gene>
<proteinExistence type="predicted"/>
<comment type="caution">
    <text evidence="1">The sequence shown here is derived from an EMBL/GenBank/DDBJ whole genome shotgun (WGS) entry which is preliminary data.</text>
</comment>
<reference evidence="1 2" key="1">
    <citation type="journal article" date="2019" name="Environ. Microbiol.">
        <title>At the nexus of three kingdoms: the genome of the mycorrhizal fungus Gigaspora margarita provides insights into plant, endobacterial and fungal interactions.</title>
        <authorList>
            <person name="Venice F."/>
            <person name="Ghignone S."/>
            <person name="Salvioli di Fossalunga A."/>
            <person name="Amselem J."/>
            <person name="Novero M."/>
            <person name="Xianan X."/>
            <person name="Sedzielewska Toro K."/>
            <person name="Morin E."/>
            <person name="Lipzen A."/>
            <person name="Grigoriev I.V."/>
            <person name="Henrissat B."/>
            <person name="Martin F.M."/>
            <person name="Bonfante P."/>
        </authorList>
    </citation>
    <scope>NUCLEOTIDE SEQUENCE [LARGE SCALE GENOMIC DNA]</scope>
    <source>
        <strain evidence="1 2">BEG34</strain>
    </source>
</reference>
<name>A0A8H4A7C1_GIGMA</name>
<keyword evidence="2" id="KW-1185">Reference proteome</keyword>
<dbReference type="OrthoDB" id="2425179at2759"/>
<organism evidence="1 2">
    <name type="scientific">Gigaspora margarita</name>
    <dbReference type="NCBI Taxonomy" id="4874"/>
    <lineage>
        <taxon>Eukaryota</taxon>
        <taxon>Fungi</taxon>
        <taxon>Fungi incertae sedis</taxon>
        <taxon>Mucoromycota</taxon>
        <taxon>Glomeromycotina</taxon>
        <taxon>Glomeromycetes</taxon>
        <taxon>Diversisporales</taxon>
        <taxon>Gigasporaceae</taxon>
        <taxon>Gigaspora</taxon>
    </lineage>
</organism>
<protein>
    <submittedName>
        <fullName evidence="1">Uncharacterized protein</fullName>
    </submittedName>
</protein>
<dbReference type="EMBL" id="WTPW01001208">
    <property type="protein sequence ID" value="KAF0449659.1"/>
    <property type="molecule type" value="Genomic_DNA"/>
</dbReference>
<evidence type="ECO:0000313" key="2">
    <source>
        <dbReference type="Proteomes" id="UP000439903"/>
    </source>
</evidence>
<sequence>MCYDHEGKPVSLLFSQDITNNPLEDARMSLYLENLRRTDISTRPFEEVYGETWKDQITDIRNKMRQSHLDQVSLL</sequence>
<evidence type="ECO:0000313" key="1">
    <source>
        <dbReference type="EMBL" id="KAF0449659.1"/>
    </source>
</evidence>
<dbReference type="Proteomes" id="UP000439903">
    <property type="component" value="Unassembled WGS sequence"/>
</dbReference>
<dbReference type="AlphaFoldDB" id="A0A8H4A7C1"/>